<gene>
    <name evidence="2" type="ORF">CH371_04920</name>
</gene>
<sequence>MISRAIISSALLCFSLAFGFGEAGFVSYRNPQIQKSVRISKIEIGKVGDSETDLFKNPEKENEGIPKFSPIDASDFRTEKPNIVRPELLLALSEIFLPAFHSPLKDVRLLI</sequence>
<proteinExistence type="predicted"/>
<evidence type="ECO:0000313" key="3">
    <source>
        <dbReference type="Proteomes" id="UP000231912"/>
    </source>
</evidence>
<accession>A0A2M9ZG14</accession>
<feature type="region of interest" description="Disordered" evidence="1">
    <location>
        <begin position="53"/>
        <end position="73"/>
    </location>
</feature>
<dbReference type="AlphaFoldDB" id="A0A2M9ZG14"/>
<comment type="caution">
    <text evidence="2">The sequence shown here is derived from an EMBL/GenBank/DDBJ whole genome shotgun (WGS) entry which is preliminary data.</text>
</comment>
<name>A0A2M9ZG14_9LEPT</name>
<evidence type="ECO:0000313" key="2">
    <source>
        <dbReference type="EMBL" id="PJZ67379.1"/>
    </source>
</evidence>
<evidence type="ECO:0000256" key="1">
    <source>
        <dbReference type="SAM" id="MobiDB-lite"/>
    </source>
</evidence>
<reference evidence="2 3" key="1">
    <citation type="submission" date="2017-07" db="EMBL/GenBank/DDBJ databases">
        <title>Leptospira spp. isolated from tropical soils.</title>
        <authorList>
            <person name="Thibeaux R."/>
            <person name="Iraola G."/>
            <person name="Ferres I."/>
            <person name="Bierque E."/>
            <person name="Girault D."/>
            <person name="Soupe-Gilbert M.-E."/>
            <person name="Picardeau M."/>
            <person name="Goarant C."/>
        </authorList>
    </citation>
    <scope>NUCLEOTIDE SEQUENCE [LARGE SCALE GENOMIC DNA]</scope>
    <source>
        <strain evidence="2 3">FH2-C-A2</strain>
    </source>
</reference>
<feature type="compositionally biased region" description="Basic and acidic residues" evidence="1">
    <location>
        <begin position="53"/>
        <end position="64"/>
    </location>
</feature>
<protein>
    <submittedName>
        <fullName evidence="2">Uncharacterized protein</fullName>
    </submittedName>
</protein>
<organism evidence="2 3">
    <name type="scientific">Leptospira wolffii</name>
    <dbReference type="NCBI Taxonomy" id="409998"/>
    <lineage>
        <taxon>Bacteria</taxon>
        <taxon>Pseudomonadati</taxon>
        <taxon>Spirochaetota</taxon>
        <taxon>Spirochaetia</taxon>
        <taxon>Leptospirales</taxon>
        <taxon>Leptospiraceae</taxon>
        <taxon>Leptospira</taxon>
    </lineage>
</organism>
<dbReference type="EMBL" id="NPDT01000001">
    <property type="protein sequence ID" value="PJZ67379.1"/>
    <property type="molecule type" value="Genomic_DNA"/>
</dbReference>
<dbReference type="Proteomes" id="UP000231912">
    <property type="component" value="Unassembled WGS sequence"/>
</dbReference>
<dbReference type="RefSeq" id="WP_100757878.1">
    <property type="nucleotide sequence ID" value="NZ_NPDT01000001.1"/>
</dbReference>